<dbReference type="InterPro" id="IPR011701">
    <property type="entry name" value="MFS"/>
</dbReference>
<dbReference type="Pfam" id="PF07690">
    <property type="entry name" value="MFS_1"/>
    <property type="match status" value="1"/>
</dbReference>
<dbReference type="PROSITE" id="PS50850">
    <property type="entry name" value="MFS"/>
    <property type="match status" value="1"/>
</dbReference>
<dbReference type="PANTHER" id="PTHR23531">
    <property type="entry name" value="QUINOLENE RESISTANCE PROTEIN NORA"/>
    <property type="match status" value="1"/>
</dbReference>
<evidence type="ECO:0000313" key="7">
    <source>
        <dbReference type="EMBL" id="RDB59746.1"/>
    </source>
</evidence>
<feature type="transmembrane region" description="Helical" evidence="5">
    <location>
        <begin position="25"/>
        <end position="49"/>
    </location>
</feature>
<feature type="transmembrane region" description="Helical" evidence="5">
    <location>
        <begin position="353"/>
        <end position="376"/>
    </location>
</feature>
<feature type="domain" description="Major facilitator superfamily (MFS) profile" evidence="6">
    <location>
        <begin position="24"/>
        <end position="440"/>
    </location>
</feature>
<keyword evidence="2 5" id="KW-0812">Transmembrane</keyword>
<feature type="transmembrane region" description="Helical" evidence="5">
    <location>
        <begin position="115"/>
        <end position="132"/>
    </location>
</feature>
<name>A0A369LNC3_9ACTN</name>
<dbReference type="RefSeq" id="WP_114615138.1">
    <property type="nucleotide sequence ID" value="NZ_PPTO01000004.1"/>
</dbReference>
<dbReference type="SUPFAM" id="SSF103473">
    <property type="entry name" value="MFS general substrate transporter"/>
    <property type="match status" value="1"/>
</dbReference>
<evidence type="ECO:0000256" key="5">
    <source>
        <dbReference type="SAM" id="Phobius"/>
    </source>
</evidence>
<evidence type="ECO:0000256" key="4">
    <source>
        <dbReference type="ARBA" id="ARBA00023136"/>
    </source>
</evidence>
<comment type="caution">
    <text evidence="7">The sequence shown here is derived from an EMBL/GenBank/DDBJ whole genome shotgun (WGS) entry which is preliminary data.</text>
</comment>
<dbReference type="Gene3D" id="1.20.1250.20">
    <property type="entry name" value="MFS general substrate transporter like domains"/>
    <property type="match status" value="2"/>
</dbReference>
<reference evidence="7 8" key="1">
    <citation type="journal article" date="2018" name="Elife">
        <title>Discovery and characterization of a prevalent human gut bacterial enzyme sufficient for the inactivation of a family of plant toxins.</title>
        <authorList>
            <person name="Koppel N."/>
            <person name="Bisanz J.E."/>
            <person name="Pandelia M.E."/>
            <person name="Turnbaugh P.J."/>
            <person name="Balskus E.P."/>
        </authorList>
    </citation>
    <scope>NUCLEOTIDE SEQUENCE [LARGE SCALE GENOMIC DNA]</scope>
    <source>
        <strain evidence="7 8">OB21 GAM31</strain>
    </source>
</reference>
<organism evidence="7 8">
    <name type="scientific">Slackia isoflavoniconvertens</name>
    <dbReference type="NCBI Taxonomy" id="572010"/>
    <lineage>
        <taxon>Bacteria</taxon>
        <taxon>Bacillati</taxon>
        <taxon>Actinomycetota</taxon>
        <taxon>Coriobacteriia</taxon>
        <taxon>Eggerthellales</taxon>
        <taxon>Eggerthellaceae</taxon>
        <taxon>Slackia</taxon>
    </lineage>
</organism>
<dbReference type="AlphaFoldDB" id="A0A369LNC3"/>
<feature type="transmembrane region" description="Helical" evidence="5">
    <location>
        <begin position="61"/>
        <end position="79"/>
    </location>
</feature>
<gene>
    <name evidence="7" type="ORF">C1881_03420</name>
</gene>
<keyword evidence="3 5" id="KW-1133">Transmembrane helix</keyword>
<dbReference type="Proteomes" id="UP000253975">
    <property type="component" value="Unassembled WGS sequence"/>
</dbReference>
<accession>A0A369LNC3</accession>
<dbReference type="CDD" id="cd17489">
    <property type="entry name" value="MFS_YfcJ_like"/>
    <property type="match status" value="1"/>
</dbReference>
<feature type="transmembrane region" description="Helical" evidence="5">
    <location>
        <begin position="265"/>
        <end position="286"/>
    </location>
</feature>
<sequence length="447" mass="46964">MPQASAKSNTVQPDKPNEPIFTPRFIAGFAVNFILYMQYYALMVAMAGYSAMQFAAGATEGGFTASVFILGALCSRLFFGGVIDKVGRGRVLVACMTGEVACALLYLAFEHVPAIGVFIVLRFLHGAFYGLSQTTVTSIVSSAVPFSRKGEGVGYYMLSVTLGAALGPLMGSAFSNAGDFDMLFFSCLGMIAVGYVAALGVVLPGRRQRSEVSKATGATEVAHSVNTAEATAAAEKAGVSEQSGDADKPAKTHKLSLANFIEVRALPVSVAIMVGYLAYGALITYINPYAAEVGLTGAASFFFVSYSIAMFVTRPFTGRWFDSAGDKGIMTLGFACLGASMLIMGFAQNSAMLLVSAALAGVGVGSVQPNGLVLAMRRCPDDRLTAANSTYFVLLDVAIGLCPFLVGWIAPAFGYRVLFLVMVPVVAASYVVYMAFRRAGLIAGKKK</sequence>
<dbReference type="EMBL" id="PPTO01000004">
    <property type="protein sequence ID" value="RDB59746.1"/>
    <property type="molecule type" value="Genomic_DNA"/>
</dbReference>
<feature type="transmembrane region" description="Helical" evidence="5">
    <location>
        <begin position="388"/>
        <end position="409"/>
    </location>
</feature>
<feature type="transmembrane region" description="Helical" evidence="5">
    <location>
        <begin position="415"/>
        <end position="436"/>
    </location>
</feature>
<keyword evidence="4 5" id="KW-0472">Membrane</keyword>
<protein>
    <submittedName>
        <fullName evidence="7">MFS transporter</fullName>
    </submittedName>
</protein>
<feature type="transmembrane region" description="Helical" evidence="5">
    <location>
        <begin position="329"/>
        <end position="347"/>
    </location>
</feature>
<proteinExistence type="predicted"/>
<evidence type="ECO:0000256" key="2">
    <source>
        <dbReference type="ARBA" id="ARBA00022692"/>
    </source>
</evidence>
<feature type="transmembrane region" description="Helical" evidence="5">
    <location>
        <begin position="298"/>
        <end position="317"/>
    </location>
</feature>
<dbReference type="GO" id="GO:0022857">
    <property type="term" value="F:transmembrane transporter activity"/>
    <property type="evidence" value="ECO:0007669"/>
    <property type="project" value="InterPro"/>
</dbReference>
<feature type="transmembrane region" description="Helical" evidence="5">
    <location>
        <begin position="91"/>
        <end position="109"/>
    </location>
</feature>
<dbReference type="InterPro" id="IPR052714">
    <property type="entry name" value="MFS_Exporter"/>
</dbReference>
<feature type="transmembrane region" description="Helical" evidence="5">
    <location>
        <begin position="153"/>
        <end position="171"/>
    </location>
</feature>
<dbReference type="InterPro" id="IPR020846">
    <property type="entry name" value="MFS_dom"/>
</dbReference>
<evidence type="ECO:0000256" key="3">
    <source>
        <dbReference type="ARBA" id="ARBA00022989"/>
    </source>
</evidence>
<dbReference type="GO" id="GO:0005886">
    <property type="term" value="C:plasma membrane"/>
    <property type="evidence" value="ECO:0007669"/>
    <property type="project" value="UniProtKB-SubCell"/>
</dbReference>
<evidence type="ECO:0000256" key="1">
    <source>
        <dbReference type="ARBA" id="ARBA00004651"/>
    </source>
</evidence>
<evidence type="ECO:0000259" key="6">
    <source>
        <dbReference type="PROSITE" id="PS50850"/>
    </source>
</evidence>
<dbReference type="InterPro" id="IPR036259">
    <property type="entry name" value="MFS_trans_sf"/>
</dbReference>
<dbReference type="PANTHER" id="PTHR23531:SF1">
    <property type="entry name" value="QUINOLENE RESISTANCE PROTEIN NORA"/>
    <property type="match status" value="1"/>
</dbReference>
<feature type="transmembrane region" description="Helical" evidence="5">
    <location>
        <begin position="183"/>
        <end position="203"/>
    </location>
</feature>
<evidence type="ECO:0000313" key="8">
    <source>
        <dbReference type="Proteomes" id="UP000253975"/>
    </source>
</evidence>
<comment type="subcellular location">
    <subcellularLocation>
        <location evidence="1">Cell membrane</location>
        <topology evidence="1">Multi-pass membrane protein</topology>
    </subcellularLocation>
</comment>